<keyword evidence="8" id="KW-1185">Reference proteome</keyword>
<feature type="transmembrane region" description="Helical" evidence="6">
    <location>
        <begin position="136"/>
        <end position="155"/>
    </location>
</feature>
<evidence type="ECO:0000256" key="6">
    <source>
        <dbReference type="SAM" id="Phobius"/>
    </source>
</evidence>
<evidence type="ECO:0000313" key="7">
    <source>
        <dbReference type="EMBL" id="GLK52720.1"/>
    </source>
</evidence>
<comment type="subcellular location">
    <subcellularLocation>
        <location evidence="1">Membrane</location>
        <topology evidence="1">Multi-pass membrane protein</topology>
    </subcellularLocation>
</comment>
<feature type="transmembrane region" description="Helical" evidence="6">
    <location>
        <begin position="12"/>
        <end position="32"/>
    </location>
</feature>
<reference evidence="7" key="2">
    <citation type="submission" date="2023-01" db="EMBL/GenBank/DDBJ databases">
        <authorList>
            <person name="Sun Q."/>
            <person name="Evtushenko L."/>
        </authorList>
    </citation>
    <scope>NUCLEOTIDE SEQUENCE</scope>
    <source>
        <strain evidence="7">VKM B-1513</strain>
    </source>
</reference>
<evidence type="ECO:0000256" key="3">
    <source>
        <dbReference type="ARBA" id="ARBA00022692"/>
    </source>
</evidence>
<evidence type="ECO:0000256" key="4">
    <source>
        <dbReference type="ARBA" id="ARBA00022989"/>
    </source>
</evidence>
<evidence type="ECO:0000256" key="2">
    <source>
        <dbReference type="ARBA" id="ARBA00007524"/>
    </source>
</evidence>
<dbReference type="InterPro" id="IPR038330">
    <property type="entry name" value="TspO/MBR-related_sf"/>
</dbReference>
<evidence type="ECO:0000256" key="5">
    <source>
        <dbReference type="ARBA" id="ARBA00023136"/>
    </source>
</evidence>
<evidence type="ECO:0008006" key="9">
    <source>
        <dbReference type="Google" id="ProtNLM"/>
    </source>
</evidence>
<keyword evidence="3 6" id="KW-0812">Transmembrane</keyword>
<dbReference type="InterPro" id="IPR004307">
    <property type="entry name" value="TspO_MBR"/>
</dbReference>
<reference evidence="7" key="1">
    <citation type="journal article" date="2014" name="Int. J. Syst. Evol. Microbiol.">
        <title>Complete genome sequence of Corynebacterium casei LMG S-19264T (=DSM 44701T), isolated from a smear-ripened cheese.</title>
        <authorList>
            <consortium name="US DOE Joint Genome Institute (JGI-PGF)"/>
            <person name="Walter F."/>
            <person name="Albersmeier A."/>
            <person name="Kalinowski J."/>
            <person name="Ruckert C."/>
        </authorList>
    </citation>
    <scope>NUCLEOTIDE SEQUENCE</scope>
    <source>
        <strain evidence="7">VKM B-1513</strain>
    </source>
</reference>
<sequence>MDGKRSPGIVTLLVYLIAVSSLAGGLSGWIHATGAFTWLTGLNAPHWTPGYTLLNLIGLFIPAFVVIALWINQRAGAGMIHWLASGFIALFLIGLPVQIWLFFSTRDVSLGFVAALGMWVFTVFATWFAGRSSRPAGVLMWVPFAWQSLLLVLGFELMRLNTGGPLTAGIL</sequence>
<protein>
    <recommendedName>
        <fullName evidence="9">TspO and MBR related proteins</fullName>
    </recommendedName>
</protein>
<feature type="transmembrane region" description="Helical" evidence="6">
    <location>
        <begin position="83"/>
        <end position="103"/>
    </location>
</feature>
<dbReference type="AlphaFoldDB" id="A0A9W6MNK4"/>
<dbReference type="Gene3D" id="1.20.1260.100">
    <property type="entry name" value="TspO/MBR protein"/>
    <property type="match status" value="1"/>
</dbReference>
<dbReference type="GO" id="GO:0016020">
    <property type="term" value="C:membrane"/>
    <property type="evidence" value="ECO:0007669"/>
    <property type="project" value="UniProtKB-SubCell"/>
</dbReference>
<feature type="transmembrane region" description="Helical" evidence="6">
    <location>
        <begin position="52"/>
        <end position="71"/>
    </location>
</feature>
<keyword evidence="4 6" id="KW-1133">Transmembrane helix</keyword>
<dbReference type="RefSeq" id="WP_271187083.1">
    <property type="nucleotide sequence ID" value="NZ_BSFE01000006.1"/>
</dbReference>
<dbReference type="Proteomes" id="UP001143486">
    <property type="component" value="Unassembled WGS sequence"/>
</dbReference>
<gene>
    <name evidence="7" type="ORF">GCM10017621_22280</name>
</gene>
<keyword evidence="5 6" id="KW-0472">Membrane</keyword>
<evidence type="ECO:0000256" key="1">
    <source>
        <dbReference type="ARBA" id="ARBA00004141"/>
    </source>
</evidence>
<name>A0A9W6MNK4_9PROT</name>
<organism evidence="7 8">
    <name type="scientific">Maricaulis virginensis</name>
    <dbReference type="NCBI Taxonomy" id="144022"/>
    <lineage>
        <taxon>Bacteria</taxon>
        <taxon>Pseudomonadati</taxon>
        <taxon>Pseudomonadota</taxon>
        <taxon>Alphaproteobacteria</taxon>
        <taxon>Maricaulales</taxon>
        <taxon>Maricaulaceae</taxon>
        <taxon>Maricaulis</taxon>
    </lineage>
</organism>
<proteinExistence type="inferred from homology"/>
<dbReference type="Pfam" id="PF03073">
    <property type="entry name" value="TspO_MBR"/>
    <property type="match status" value="1"/>
</dbReference>
<comment type="caution">
    <text evidence="7">The sequence shown here is derived from an EMBL/GenBank/DDBJ whole genome shotgun (WGS) entry which is preliminary data.</text>
</comment>
<comment type="similarity">
    <text evidence="2">Belongs to the TspO/BZRP family.</text>
</comment>
<dbReference type="EMBL" id="BSFE01000006">
    <property type="protein sequence ID" value="GLK52720.1"/>
    <property type="molecule type" value="Genomic_DNA"/>
</dbReference>
<accession>A0A9W6MNK4</accession>
<evidence type="ECO:0000313" key="8">
    <source>
        <dbReference type="Proteomes" id="UP001143486"/>
    </source>
</evidence>
<feature type="transmembrane region" description="Helical" evidence="6">
    <location>
        <begin position="109"/>
        <end position="129"/>
    </location>
</feature>